<protein>
    <recommendedName>
        <fullName evidence="4">ATP-cone domain-containing protein</fullName>
    </recommendedName>
</protein>
<proteinExistence type="predicted"/>
<dbReference type="AlphaFoldDB" id="A0A0G1UN69"/>
<organism evidence="5 6">
    <name type="scientific">Candidatus Amesbacteria bacterium GW2011_GWB1_48_13</name>
    <dbReference type="NCBI Taxonomy" id="1618362"/>
    <lineage>
        <taxon>Bacteria</taxon>
        <taxon>Candidatus Amesiibacteriota</taxon>
    </lineage>
</organism>
<dbReference type="GO" id="GO:0005524">
    <property type="term" value="F:ATP binding"/>
    <property type="evidence" value="ECO:0007669"/>
    <property type="project" value="UniProtKB-UniRule"/>
</dbReference>
<dbReference type="EMBL" id="LCPK01000046">
    <property type="protein sequence ID" value="KKU95662.1"/>
    <property type="molecule type" value="Genomic_DNA"/>
</dbReference>
<dbReference type="PROSITE" id="PS51161">
    <property type="entry name" value="ATP_CONE"/>
    <property type="match status" value="1"/>
</dbReference>
<keyword evidence="1 3" id="KW-0547">Nucleotide-binding</keyword>
<keyword evidence="2 3" id="KW-0067">ATP-binding</keyword>
<dbReference type="Pfam" id="PF03477">
    <property type="entry name" value="ATP-cone"/>
    <property type="match status" value="1"/>
</dbReference>
<name>A0A0G1UN69_9BACT</name>
<reference evidence="5 6" key="1">
    <citation type="journal article" date="2015" name="Nature">
        <title>rRNA introns, odd ribosomes, and small enigmatic genomes across a large radiation of phyla.</title>
        <authorList>
            <person name="Brown C.T."/>
            <person name="Hug L.A."/>
            <person name="Thomas B.C."/>
            <person name="Sharon I."/>
            <person name="Castelle C.J."/>
            <person name="Singh A."/>
            <person name="Wilkins M.J."/>
            <person name="Williams K.H."/>
            <person name="Banfield J.F."/>
        </authorList>
    </citation>
    <scope>NUCLEOTIDE SEQUENCE [LARGE SCALE GENOMIC DNA]</scope>
</reference>
<gene>
    <name evidence="5" type="ORF">UY28_C0046G0009</name>
</gene>
<dbReference type="InterPro" id="IPR005144">
    <property type="entry name" value="ATP-cone_dom"/>
</dbReference>
<comment type="caution">
    <text evidence="5">The sequence shown here is derived from an EMBL/GenBank/DDBJ whole genome shotgun (WGS) entry which is preliminary data.</text>
</comment>
<evidence type="ECO:0000256" key="1">
    <source>
        <dbReference type="ARBA" id="ARBA00022741"/>
    </source>
</evidence>
<accession>A0A0G1UN69</accession>
<evidence type="ECO:0000256" key="3">
    <source>
        <dbReference type="PROSITE-ProRule" id="PRU00492"/>
    </source>
</evidence>
<evidence type="ECO:0000313" key="6">
    <source>
        <dbReference type="Proteomes" id="UP000034694"/>
    </source>
</evidence>
<feature type="domain" description="ATP-cone" evidence="4">
    <location>
        <begin position="1"/>
        <end position="85"/>
    </location>
</feature>
<evidence type="ECO:0000313" key="5">
    <source>
        <dbReference type="EMBL" id="KKU95662.1"/>
    </source>
</evidence>
<evidence type="ECO:0000256" key="2">
    <source>
        <dbReference type="ARBA" id="ARBA00022840"/>
    </source>
</evidence>
<dbReference type="Proteomes" id="UP000034694">
    <property type="component" value="Unassembled WGS sequence"/>
</dbReference>
<evidence type="ECO:0000259" key="4">
    <source>
        <dbReference type="PROSITE" id="PS51161"/>
    </source>
</evidence>
<sequence>MQVIKRDGSLESFQQEKIARVAAAAGVEKTDAQALASRVSAWVYRTAQDGKIASSELRDKVLEEMEEINPYAAGLFRWYQKTKIS</sequence>